<protein>
    <submittedName>
        <fullName evidence="6">Transcriptional regulator, AcrR family</fullName>
    </submittedName>
</protein>
<evidence type="ECO:0000259" key="5">
    <source>
        <dbReference type="PROSITE" id="PS50977"/>
    </source>
</evidence>
<dbReference type="EMBL" id="CADCWA010000053">
    <property type="protein sequence ID" value="CAA9508339.1"/>
    <property type="molecule type" value="Genomic_DNA"/>
</dbReference>
<dbReference type="FunFam" id="1.10.10.60:FF:000141">
    <property type="entry name" value="TetR family transcriptional regulator"/>
    <property type="match status" value="1"/>
</dbReference>
<keyword evidence="2 4" id="KW-0238">DNA-binding</keyword>
<dbReference type="Pfam" id="PF14246">
    <property type="entry name" value="TetR_C_7"/>
    <property type="match status" value="1"/>
</dbReference>
<reference evidence="6" key="1">
    <citation type="submission" date="2020-02" db="EMBL/GenBank/DDBJ databases">
        <authorList>
            <person name="Meier V. D."/>
        </authorList>
    </citation>
    <scope>NUCLEOTIDE SEQUENCE</scope>
    <source>
        <strain evidence="6">AVDCRST_MAG31</strain>
    </source>
</reference>
<gene>
    <name evidence="6" type="ORF">AVDCRST_MAG31-811</name>
</gene>
<dbReference type="Pfam" id="PF00440">
    <property type="entry name" value="TetR_N"/>
    <property type="match status" value="1"/>
</dbReference>
<dbReference type="PANTHER" id="PTHR30055:SF146">
    <property type="entry name" value="HTH-TYPE TRANSCRIPTIONAL DUAL REGULATOR CECR"/>
    <property type="match status" value="1"/>
</dbReference>
<dbReference type="GO" id="GO:0003700">
    <property type="term" value="F:DNA-binding transcription factor activity"/>
    <property type="evidence" value="ECO:0007669"/>
    <property type="project" value="TreeGrafter"/>
</dbReference>
<feature type="DNA-binding region" description="H-T-H motif" evidence="4">
    <location>
        <begin position="17"/>
        <end position="36"/>
    </location>
</feature>
<dbReference type="PROSITE" id="PS50977">
    <property type="entry name" value="HTH_TETR_2"/>
    <property type="match status" value="1"/>
</dbReference>
<organism evidence="6">
    <name type="scientific">uncultured Sphingomonas sp</name>
    <dbReference type="NCBI Taxonomy" id="158754"/>
    <lineage>
        <taxon>Bacteria</taxon>
        <taxon>Pseudomonadati</taxon>
        <taxon>Pseudomonadota</taxon>
        <taxon>Alphaproteobacteria</taxon>
        <taxon>Sphingomonadales</taxon>
        <taxon>Sphingomonadaceae</taxon>
        <taxon>Sphingomonas</taxon>
        <taxon>environmental samples</taxon>
    </lineage>
</organism>
<dbReference type="InterPro" id="IPR039536">
    <property type="entry name" value="TetR_C_Proteobacteria"/>
</dbReference>
<sequence>MIAAKKAFFDVGYAAASIEAIAAEAGVSKVTVYNHFQDKRGLFAAAVEHECENIRGQLLFDQNQGPLRERLLAFGKSMVAFLSRPEMIRFEQRIAAEIEREPELGQCFLEAGPRRMHRALADLLARERDRGTLALEDPMQAAEHLAAMCKGLADMERRFTGKSDPNAAKRRVRSAVDLFLRGYGSGSCKDD</sequence>
<feature type="domain" description="HTH tetR-type" evidence="5">
    <location>
        <begin position="1"/>
        <end position="54"/>
    </location>
</feature>
<keyword evidence="3" id="KW-0804">Transcription</keyword>
<proteinExistence type="predicted"/>
<dbReference type="SUPFAM" id="SSF46689">
    <property type="entry name" value="Homeodomain-like"/>
    <property type="match status" value="1"/>
</dbReference>
<dbReference type="InterPro" id="IPR009057">
    <property type="entry name" value="Homeodomain-like_sf"/>
</dbReference>
<dbReference type="GO" id="GO:0000976">
    <property type="term" value="F:transcription cis-regulatory region binding"/>
    <property type="evidence" value="ECO:0007669"/>
    <property type="project" value="TreeGrafter"/>
</dbReference>
<dbReference type="RefSeq" id="WP_294168414.1">
    <property type="nucleotide sequence ID" value="NZ_CADCWA010000053.1"/>
</dbReference>
<dbReference type="SUPFAM" id="SSF48498">
    <property type="entry name" value="Tetracyclin repressor-like, C-terminal domain"/>
    <property type="match status" value="1"/>
</dbReference>
<keyword evidence="1" id="KW-0805">Transcription regulation</keyword>
<evidence type="ECO:0000256" key="3">
    <source>
        <dbReference type="ARBA" id="ARBA00023163"/>
    </source>
</evidence>
<dbReference type="PANTHER" id="PTHR30055">
    <property type="entry name" value="HTH-TYPE TRANSCRIPTIONAL REGULATOR RUTR"/>
    <property type="match status" value="1"/>
</dbReference>
<evidence type="ECO:0000313" key="6">
    <source>
        <dbReference type="EMBL" id="CAA9508339.1"/>
    </source>
</evidence>
<evidence type="ECO:0000256" key="1">
    <source>
        <dbReference type="ARBA" id="ARBA00023015"/>
    </source>
</evidence>
<evidence type="ECO:0000256" key="4">
    <source>
        <dbReference type="PROSITE-ProRule" id="PRU00335"/>
    </source>
</evidence>
<name>A0A6J4SXX8_9SPHN</name>
<dbReference type="InterPro" id="IPR050109">
    <property type="entry name" value="HTH-type_TetR-like_transc_reg"/>
</dbReference>
<dbReference type="InterPro" id="IPR001647">
    <property type="entry name" value="HTH_TetR"/>
</dbReference>
<accession>A0A6J4SXX8</accession>
<dbReference type="Gene3D" id="1.10.357.10">
    <property type="entry name" value="Tetracycline Repressor, domain 2"/>
    <property type="match status" value="1"/>
</dbReference>
<evidence type="ECO:0000256" key="2">
    <source>
        <dbReference type="ARBA" id="ARBA00023125"/>
    </source>
</evidence>
<dbReference type="Gene3D" id="1.10.10.60">
    <property type="entry name" value="Homeodomain-like"/>
    <property type="match status" value="1"/>
</dbReference>
<dbReference type="AlphaFoldDB" id="A0A6J4SXX8"/>
<dbReference type="InterPro" id="IPR036271">
    <property type="entry name" value="Tet_transcr_reg_TetR-rel_C_sf"/>
</dbReference>